<sequence>MYMKKALLTSLILFALNAQAESVFRRSNGAEPKSIDPQLASENAGSNVIYDTFEGLVSNTASGEITPGVAEKWEISDDGKTYTFHLRENAKWSNDTPVTAGDFVYAWRRAVNPATGGEYAFILYPVKNAEAIASGTEKNIEALGIKAIDAHTVQVELNNPTPYFLDLTAHYTTYPIPQKIVEQYGDKWTQPGNIVSNGAYKLTEWKAQANIVAEKSPTYWNKDQVSIDKVVYYPTESTATAFARYRAGEVDYVESLTSEDLETARKQFADQLHIDPYLGIYWIGFNTGKPPLKDNVKLREALSIAIDRQTIIDKITKAGQIPAYGLVPPATKNSAPYQPEYAKLDRKAQIERAQALYAEAGYSKEKPLKISLTYNTSEAHKKIMVAIAAMWKQVLGVETELVNQEWKVMLSNFTQGNIEAYRYGWIGDYNDPYTFLEVFQKGSAMNYSKFSSDAYDAKLKEASATQDLAARAKLLQEAEKMVVDDYAFAPLYYYVTVRLLKPQFKGYAANPTGTLRTQYLHIEP</sequence>
<dbReference type="EMBL" id="ACKY01000103">
    <property type="protein sequence ID" value="EEV88010.1"/>
    <property type="molecule type" value="Genomic_DNA"/>
</dbReference>
<evidence type="ECO:0000256" key="2">
    <source>
        <dbReference type="ARBA" id="ARBA00005695"/>
    </source>
</evidence>
<dbReference type="Gene3D" id="3.90.76.10">
    <property type="entry name" value="Dipeptide-binding Protein, Domain 1"/>
    <property type="match status" value="1"/>
</dbReference>
<feature type="chain" id="PRO_5002988682" evidence="5">
    <location>
        <begin position="21"/>
        <end position="524"/>
    </location>
</feature>
<dbReference type="PANTHER" id="PTHR30290">
    <property type="entry name" value="PERIPLASMIC BINDING COMPONENT OF ABC TRANSPORTER"/>
    <property type="match status" value="1"/>
</dbReference>
<evidence type="ECO:0000259" key="6">
    <source>
        <dbReference type="Pfam" id="PF00496"/>
    </source>
</evidence>
<dbReference type="InterPro" id="IPR039424">
    <property type="entry name" value="SBP_5"/>
</dbReference>
<proteinExistence type="inferred from homology"/>
<dbReference type="HOGENOM" id="CLU_017028_0_3_6"/>
<dbReference type="STRING" id="2718.CHUV0807_2031"/>
<name>C8NBJ0_CARH6</name>
<accession>C8NBJ0</accession>
<dbReference type="AlphaFoldDB" id="C8NBJ0"/>
<evidence type="ECO:0000256" key="3">
    <source>
        <dbReference type="ARBA" id="ARBA00022448"/>
    </source>
</evidence>
<dbReference type="Pfam" id="PF00496">
    <property type="entry name" value="SBP_bac_5"/>
    <property type="match status" value="1"/>
</dbReference>
<dbReference type="GO" id="GO:1904680">
    <property type="term" value="F:peptide transmembrane transporter activity"/>
    <property type="evidence" value="ECO:0007669"/>
    <property type="project" value="TreeGrafter"/>
</dbReference>
<dbReference type="GO" id="GO:0015833">
    <property type="term" value="P:peptide transport"/>
    <property type="evidence" value="ECO:0007669"/>
    <property type="project" value="TreeGrafter"/>
</dbReference>
<keyword evidence="3" id="KW-0813">Transport</keyword>
<dbReference type="SUPFAM" id="SSF53850">
    <property type="entry name" value="Periplasmic binding protein-like II"/>
    <property type="match status" value="1"/>
</dbReference>
<comment type="similarity">
    <text evidence="2">Belongs to the bacterial solute-binding protein 5 family.</text>
</comment>
<dbReference type="FunFam" id="3.90.76.10:FF:000001">
    <property type="entry name" value="Oligopeptide ABC transporter substrate-binding protein"/>
    <property type="match status" value="1"/>
</dbReference>
<organism evidence="7 8">
    <name type="scientific">Cardiobacterium hominis (strain ATCC 15826 / DSM 8339 / NCTC 10426 / 6573)</name>
    <dbReference type="NCBI Taxonomy" id="638300"/>
    <lineage>
        <taxon>Bacteria</taxon>
        <taxon>Pseudomonadati</taxon>
        <taxon>Pseudomonadota</taxon>
        <taxon>Gammaproteobacteria</taxon>
        <taxon>Cardiobacteriales</taxon>
        <taxon>Cardiobacteriaceae</taxon>
        <taxon>Cardiobacterium</taxon>
    </lineage>
</organism>
<feature type="signal peptide" evidence="5">
    <location>
        <begin position="1"/>
        <end position="20"/>
    </location>
</feature>
<dbReference type="PROSITE" id="PS01040">
    <property type="entry name" value="SBP_BACTERIAL_5"/>
    <property type="match status" value="1"/>
</dbReference>
<gene>
    <name evidence="7" type="primary">oppA</name>
    <name evidence="7" type="ORF">HMPREF0198_1868</name>
</gene>
<dbReference type="InterPro" id="IPR030678">
    <property type="entry name" value="Peptide/Ni-bd"/>
</dbReference>
<dbReference type="OrthoDB" id="9801912at2"/>
<comment type="subcellular location">
    <subcellularLocation>
        <location evidence="1">Cell envelope</location>
    </subcellularLocation>
</comment>
<dbReference type="Proteomes" id="UP000004870">
    <property type="component" value="Unassembled WGS sequence"/>
</dbReference>
<dbReference type="InterPro" id="IPR000914">
    <property type="entry name" value="SBP_5_dom"/>
</dbReference>
<dbReference type="GO" id="GO:0030288">
    <property type="term" value="C:outer membrane-bounded periplasmic space"/>
    <property type="evidence" value="ECO:0007669"/>
    <property type="project" value="TreeGrafter"/>
</dbReference>
<evidence type="ECO:0000313" key="7">
    <source>
        <dbReference type="EMBL" id="EEV88010.1"/>
    </source>
</evidence>
<keyword evidence="4 5" id="KW-0732">Signal</keyword>
<feature type="domain" description="Solute-binding protein family 5" evidence="6">
    <location>
        <begin position="64"/>
        <end position="445"/>
    </location>
</feature>
<dbReference type="Gene3D" id="3.10.105.10">
    <property type="entry name" value="Dipeptide-binding Protein, Domain 3"/>
    <property type="match status" value="1"/>
</dbReference>
<dbReference type="InterPro" id="IPR023765">
    <property type="entry name" value="SBP_5_CS"/>
</dbReference>
<dbReference type="FunFam" id="3.10.105.10:FF:000001">
    <property type="entry name" value="Oligopeptide ABC transporter, oligopeptide-binding protein"/>
    <property type="match status" value="1"/>
</dbReference>
<evidence type="ECO:0000256" key="4">
    <source>
        <dbReference type="ARBA" id="ARBA00022729"/>
    </source>
</evidence>
<evidence type="ECO:0000256" key="5">
    <source>
        <dbReference type="SAM" id="SignalP"/>
    </source>
</evidence>
<reference evidence="7 8" key="1">
    <citation type="submission" date="2009-08" db="EMBL/GenBank/DDBJ databases">
        <authorList>
            <person name="Qin X."/>
            <person name="Bachman B."/>
            <person name="Battles P."/>
            <person name="Bell A."/>
            <person name="Bess C."/>
            <person name="Bickham C."/>
            <person name="Chaboub L."/>
            <person name="Chen D."/>
            <person name="Coyle M."/>
            <person name="Deiros D.R."/>
            <person name="Dinh H."/>
            <person name="Forbes L."/>
            <person name="Fowler G."/>
            <person name="Francisco L."/>
            <person name="Fu Q."/>
            <person name="Gubbala S."/>
            <person name="Hale W."/>
            <person name="Han Y."/>
            <person name="Hemphill L."/>
            <person name="Highlander S.K."/>
            <person name="Hirani K."/>
            <person name="Hogues M."/>
            <person name="Jackson L."/>
            <person name="Jakkamsetti A."/>
            <person name="Javaid M."/>
            <person name="Jiang H."/>
            <person name="Korchina V."/>
            <person name="Kovar C."/>
            <person name="Lara F."/>
            <person name="Lee S."/>
            <person name="Mata R."/>
            <person name="Mathew T."/>
            <person name="Moen C."/>
            <person name="Morales K."/>
            <person name="Munidasa M."/>
            <person name="Nazareth L."/>
            <person name="Ngo R."/>
            <person name="Nguyen L."/>
            <person name="Okwuonu G."/>
            <person name="Ongeri F."/>
            <person name="Patil S."/>
            <person name="Petrosino J."/>
            <person name="Pham C."/>
            <person name="Pham P."/>
            <person name="Pu L.-L."/>
            <person name="Puazo M."/>
            <person name="Raj R."/>
            <person name="Reid J."/>
            <person name="Rouhana J."/>
            <person name="Saada N."/>
            <person name="Shang Y."/>
            <person name="Simmons D."/>
            <person name="Thornton R."/>
            <person name="Warren J."/>
            <person name="Weissenberger G."/>
            <person name="Zhang J."/>
            <person name="Zhang L."/>
            <person name="Zhou C."/>
            <person name="Zhu D."/>
            <person name="Muzny D."/>
            <person name="Worley K."/>
            <person name="Gibbs R."/>
        </authorList>
    </citation>
    <scope>NUCLEOTIDE SEQUENCE [LARGE SCALE GENOMIC DNA]</scope>
    <source>
        <strain evidence="8">ATCC 15826 / DSM 8339 / NCTC 10426 / 6573</strain>
    </source>
</reference>
<dbReference type="PANTHER" id="PTHR30290:SF10">
    <property type="entry name" value="PERIPLASMIC OLIGOPEPTIDE-BINDING PROTEIN-RELATED"/>
    <property type="match status" value="1"/>
</dbReference>
<protein>
    <submittedName>
        <fullName evidence="7">ABC transporter, substrate-binding protein, family 5</fullName>
    </submittedName>
</protein>
<dbReference type="PIRSF" id="PIRSF002741">
    <property type="entry name" value="MppA"/>
    <property type="match status" value="1"/>
</dbReference>
<evidence type="ECO:0000313" key="8">
    <source>
        <dbReference type="Proteomes" id="UP000004870"/>
    </source>
</evidence>
<evidence type="ECO:0000256" key="1">
    <source>
        <dbReference type="ARBA" id="ARBA00004196"/>
    </source>
</evidence>
<keyword evidence="8" id="KW-1185">Reference proteome</keyword>
<comment type="caution">
    <text evidence="7">The sequence shown here is derived from an EMBL/GenBank/DDBJ whole genome shotgun (WGS) entry which is preliminary data.</text>
</comment>
<dbReference type="Gene3D" id="3.40.190.10">
    <property type="entry name" value="Periplasmic binding protein-like II"/>
    <property type="match status" value="1"/>
</dbReference>
<dbReference type="CDD" id="cd08504">
    <property type="entry name" value="PBP2_OppA"/>
    <property type="match status" value="1"/>
</dbReference>
<dbReference type="GO" id="GO:0043190">
    <property type="term" value="C:ATP-binding cassette (ABC) transporter complex"/>
    <property type="evidence" value="ECO:0007669"/>
    <property type="project" value="InterPro"/>
</dbReference>